<dbReference type="InterPro" id="IPR014284">
    <property type="entry name" value="RNA_pol_sigma-70_dom"/>
</dbReference>
<dbReference type="PANTHER" id="PTHR43133">
    <property type="entry name" value="RNA POLYMERASE ECF-TYPE SIGMA FACTO"/>
    <property type="match status" value="1"/>
</dbReference>
<evidence type="ECO:0000259" key="6">
    <source>
        <dbReference type="Pfam" id="PF08281"/>
    </source>
</evidence>
<keyword evidence="4" id="KW-0238">DNA-binding</keyword>
<dbReference type="NCBIfam" id="TIGR02937">
    <property type="entry name" value="sigma70-ECF"/>
    <property type="match status" value="1"/>
</dbReference>
<evidence type="ECO:0000256" key="4">
    <source>
        <dbReference type="ARBA" id="ARBA00023125"/>
    </source>
</evidence>
<protein>
    <recommendedName>
        <fullName evidence="6">RNA polymerase sigma factor 70 region 4 type 2 domain-containing protein</fullName>
    </recommendedName>
</protein>
<evidence type="ECO:0000256" key="3">
    <source>
        <dbReference type="ARBA" id="ARBA00023082"/>
    </source>
</evidence>
<organism evidence="7 8">
    <name type="scientific">Nostocoides vanveenii</name>
    <dbReference type="NCBI Taxonomy" id="330835"/>
    <lineage>
        <taxon>Bacteria</taxon>
        <taxon>Bacillati</taxon>
        <taxon>Actinomycetota</taxon>
        <taxon>Actinomycetes</taxon>
        <taxon>Micrococcales</taxon>
        <taxon>Intrasporangiaceae</taxon>
        <taxon>Nostocoides</taxon>
    </lineage>
</organism>
<dbReference type="InterPro" id="IPR013324">
    <property type="entry name" value="RNA_pol_sigma_r3/r4-like"/>
</dbReference>
<evidence type="ECO:0000256" key="2">
    <source>
        <dbReference type="ARBA" id="ARBA00023015"/>
    </source>
</evidence>
<dbReference type="EMBL" id="BAAAPN010000051">
    <property type="protein sequence ID" value="GAA1762590.1"/>
    <property type="molecule type" value="Genomic_DNA"/>
</dbReference>
<comment type="similarity">
    <text evidence="1">Belongs to the sigma-70 factor family. ECF subfamily.</text>
</comment>
<gene>
    <name evidence="7" type="ORF">GCM10009810_22380</name>
</gene>
<keyword evidence="2" id="KW-0805">Transcription regulation</keyword>
<evidence type="ECO:0000256" key="1">
    <source>
        <dbReference type="ARBA" id="ARBA00010641"/>
    </source>
</evidence>
<dbReference type="Pfam" id="PF08281">
    <property type="entry name" value="Sigma70_r4_2"/>
    <property type="match status" value="1"/>
</dbReference>
<dbReference type="Gene3D" id="1.10.10.10">
    <property type="entry name" value="Winged helix-like DNA-binding domain superfamily/Winged helix DNA-binding domain"/>
    <property type="match status" value="1"/>
</dbReference>
<feature type="domain" description="RNA polymerase sigma factor 70 region 4 type 2" evidence="6">
    <location>
        <begin position="66"/>
        <end position="118"/>
    </location>
</feature>
<dbReference type="InterPro" id="IPR039425">
    <property type="entry name" value="RNA_pol_sigma-70-like"/>
</dbReference>
<evidence type="ECO:0000313" key="7">
    <source>
        <dbReference type="EMBL" id="GAA1762590.1"/>
    </source>
</evidence>
<comment type="caution">
    <text evidence="7">The sequence shown here is derived from an EMBL/GenBank/DDBJ whole genome shotgun (WGS) entry which is preliminary data.</text>
</comment>
<accession>A0ABN2KQ32</accession>
<keyword evidence="3" id="KW-0731">Sigma factor</keyword>
<dbReference type="PANTHER" id="PTHR43133:SF50">
    <property type="entry name" value="ECF RNA POLYMERASE SIGMA FACTOR SIGM"/>
    <property type="match status" value="1"/>
</dbReference>
<dbReference type="SUPFAM" id="SSF88659">
    <property type="entry name" value="Sigma3 and sigma4 domains of RNA polymerase sigma factors"/>
    <property type="match status" value="1"/>
</dbReference>
<keyword evidence="8" id="KW-1185">Reference proteome</keyword>
<sequence>MERLIAKWPSVQRADNVDAYVRRIMVNHFLSGKRKRGSRDVVSHDLVTSDRITVGGPGHEQVVNRDLLVRALAQLPERQRIVLVLRYVADQLDSAIAEALGCNPAAVRAIVHRGLVTLRSCAEGGTFRERKVTETALDGACTTTSTG</sequence>
<name>A0ABN2KQ32_9MICO</name>
<dbReference type="InterPro" id="IPR013249">
    <property type="entry name" value="RNA_pol_sigma70_r4_t2"/>
</dbReference>
<evidence type="ECO:0000256" key="5">
    <source>
        <dbReference type="ARBA" id="ARBA00023163"/>
    </source>
</evidence>
<reference evidence="7 8" key="1">
    <citation type="journal article" date="2019" name="Int. J. Syst. Evol. Microbiol.">
        <title>The Global Catalogue of Microorganisms (GCM) 10K type strain sequencing project: providing services to taxonomists for standard genome sequencing and annotation.</title>
        <authorList>
            <consortium name="The Broad Institute Genomics Platform"/>
            <consortium name="The Broad Institute Genome Sequencing Center for Infectious Disease"/>
            <person name="Wu L."/>
            <person name="Ma J."/>
        </authorList>
    </citation>
    <scope>NUCLEOTIDE SEQUENCE [LARGE SCALE GENOMIC DNA]</scope>
    <source>
        <strain evidence="7 8">JCM 15591</strain>
    </source>
</reference>
<evidence type="ECO:0000313" key="8">
    <source>
        <dbReference type="Proteomes" id="UP001501475"/>
    </source>
</evidence>
<keyword evidence="5" id="KW-0804">Transcription</keyword>
<dbReference type="CDD" id="cd06171">
    <property type="entry name" value="Sigma70_r4"/>
    <property type="match status" value="1"/>
</dbReference>
<proteinExistence type="inferred from homology"/>
<dbReference type="Proteomes" id="UP001501475">
    <property type="component" value="Unassembled WGS sequence"/>
</dbReference>
<dbReference type="InterPro" id="IPR036388">
    <property type="entry name" value="WH-like_DNA-bd_sf"/>
</dbReference>